<evidence type="ECO:0000313" key="1">
    <source>
        <dbReference type="EMBL" id="CAB1432510.1"/>
    </source>
</evidence>
<accession>A0A9N7YIA8</accession>
<dbReference type="EMBL" id="CADEAL010001446">
    <property type="protein sequence ID" value="CAB1432510.1"/>
    <property type="molecule type" value="Genomic_DNA"/>
</dbReference>
<gene>
    <name evidence="1" type="ORF">PLEPLA_LOCUS20592</name>
</gene>
<proteinExistence type="predicted"/>
<evidence type="ECO:0000313" key="2">
    <source>
        <dbReference type="Proteomes" id="UP001153269"/>
    </source>
</evidence>
<dbReference type="AlphaFoldDB" id="A0A9N7YIA8"/>
<name>A0A9N7YIA8_PLEPL</name>
<keyword evidence="2" id="KW-1185">Reference proteome</keyword>
<reference evidence="1" key="1">
    <citation type="submission" date="2020-03" db="EMBL/GenBank/DDBJ databases">
        <authorList>
            <person name="Weist P."/>
        </authorList>
    </citation>
    <scope>NUCLEOTIDE SEQUENCE</scope>
</reference>
<sequence>MPVSLHEVITLSPAPSAHNRELLKLGMGRATKGKSRHQCMGNEGMKETFGYPQARTETGGTADVLRCFTLTDRWIVDKQLKLDASAGVVIPAPPLPGRASVELDAAVHWSVFGHRYGVTDTITRAGEKGGVEEESQWEESVTGAGARVALEDPSGSCSSLLCYWANGGDSDLIAPQLTLPGRSRMM</sequence>
<dbReference type="Proteomes" id="UP001153269">
    <property type="component" value="Unassembled WGS sequence"/>
</dbReference>
<organism evidence="1 2">
    <name type="scientific">Pleuronectes platessa</name>
    <name type="common">European plaice</name>
    <dbReference type="NCBI Taxonomy" id="8262"/>
    <lineage>
        <taxon>Eukaryota</taxon>
        <taxon>Metazoa</taxon>
        <taxon>Chordata</taxon>
        <taxon>Craniata</taxon>
        <taxon>Vertebrata</taxon>
        <taxon>Euteleostomi</taxon>
        <taxon>Actinopterygii</taxon>
        <taxon>Neopterygii</taxon>
        <taxon>Teleostei</taxon>
        <taxon>Neoteleostei</taxon>
        <taxon>Acanthomorphata</taxon>
        <taxon>Carangaria</taxon>
        <taxon>Pleuronectiformes</taxon>
        <taxon>Pleuronectoidei</taxon>
        <taxon>Pleuronectidae</taxon>
        <taxon>Pleuronectes</taxon>
    </lineage>
</organism>
<protein>
    <submittedName>
        <fullName evidence="1">Uncharacterized protein</fullName>
    </submittedName>
</protein>
<comment type="caution">
    <text evidence="1">The sequence shown here is derived from an EMBL/GenBank/DDBJ whole genome shotgun (WGS) entry which is preliminary data.</text>
</comment>